<keyword evidence="6 13" id="KW-0812">Transmembrane</keyword>
<evidence type="ECO:0000256" key="1">
    <source>
        <dbReference type="ARBA" id="ARBA00001970"/>
    </source>
</evidence>
<protein>
    <submittedName>
        <fullName evidence="15">Cytochrome b</fullName>
    </submittedName>
</protein>
<evidence type="ECO:0000256" key="4">
    <source>
        <dbReference type="ARBA" id="ARBA00022475"/>
    </source>
</evidence>
<evidence type="ECO:0000313" key="16">
    <source>
        <dbReference type="Proteomes" id="UP001156702"/>
    </source>
</evidence>
<evidence type="ECO:0000259" key="14">
    <source>
        <dbReference type="Pfam" id="PF01292"/>
    </source>
</evidence>
<dbReference type="RefSeq" id="WP_244766404.1">
    <property type="nucleotide sequence ID" value="NZ_BSOP01000051.1"/>
</dbReference>
<evidence type="ECO:0000256" key="3">
    <source>
        <dbReference type="ARBA" id="ARBA00022448"/>
    </source>
</evidence>
<dbReference type="Pfam" id="PF01292">
    <property type="entry name" value="Ni_hydr_CYTB"/>
    <property type="match status" value="1"/>
</dbReference>
<evidence type="ECO:0000256" key="8">
    <source>
        <dbReference type="ARBA" id="ARBA00022982"/>
    </source>
</evidence>
<keyword evidence="9 13" id="KW-1133">Transmembrane helix</keyword>
<dbReference type="InterPro" id="IPR016174">
    <property type="entry name" value="Di-haem_cyt_TM"/>
</dbReference>
<comment type="caution">
    <text evidence="15">The sequence shown here is derived from an EMBL/GenBank/DDBJ whole genome shotgun (WGS) entry which is preliminary data.</text>
</comment>
<evidence type="ECO:0000256" key="7">
    <source>
        <dbReference type="ARBA" id="ARBA00022723"/>
    </source>
</evidence>
<dbReference type="PANTHER" id="PTHR30529:SF1">
    <property type="entry name" value="CYTOCHROME B561 HOMOLOG 2"/>
    <property type="match status" value="1"/>
</dbReference>
<evidence type="ECO:0000256" key="5">
    <source>
        <dbReference type="ARBA" id="ARBA00022617"/>
    </source>
</evidence>
<keyword evidence="5" id="KW-0349">Heme</keyword>
<dbReference type="Proteomes" id="UP001156702">
    <property type="component" value="Unassembled WGS sequence"/>
</dbReference>
<keyword evidence="10" id="KW-0408">Iron</keyword>
<comment type="cofactor">
    <cofactor evidence="1">
        <name>heme b</name>
        <dbReference type="ChEBI" id="CHEBI:60344"/>
    </cofactor>
</comment>
<keyword evidence="4" id="KW-1003">Cell membrane</keyword>
<dbReference type="InterPro" id="IPR011577">
    <property type="entry name" value="Cyt_b561_bac/Ni-Hgenase"/>
</dbReference>
<dbReference type="PANTHER" id="PTHR30529">
    <property type="entry name" value="CYTOCHROME B561"/>
    <property type="match status" value="1"/>
</dbReference>
<evidence type="ECO:0000313" key="15">
    <source>
        <dbReference type="EMBL" id="GLR54511.1"/>
    </source>
</evidence>
<evidence type="ECO:0000256" key="12">
    <source>
        <dbReference type="ARBA" id="ARBA00037975"/>
    </source>
</evidence>
<dbReference type="SUPFAM" id="SSF81342">
    <property type="entry name" value="Transmembrane di-heme cytochromes"/>
    <property type="match status" value="1"/>
</dbReference>
<keyword evidence="11 13" id="KW-0472">Membrane</keyword>
<comment type="subcellular location">
    <subcellularLocation>
        <location evidence="2">Cell membrane</location>
        <topology evidence="2">Multi-pass membrane protein</topology>
    </subcellularLocation>
</comment>
<evidence type="ECO:0000256" key="10">
    <source>
        <dbReference type="ARBA" id="ARBA00023004"/>
    </source>
</evidence>
<feature type="transmembrane region" description="Helical" evidence="13">
    <location>
        <begin position="48"/>
        <end position="68"/>
    </location>
</feature>
<feature type="transmembrane region" description="Helical" evidence="13">
    <location>
        <begin position="12"/>
        <end position="36"/>
    </location>
</feature>
<evidence type="ECO:0000256" key="13">
    <source>
        <dbReference type="SAM" id="Phobius"/>
    </source>
</evidence>
<keyword evidence="3" id="KW-0813">Transport</keyword>
<dbReference type="Gene3D" id="1.20.950.20">
    <property type="entry name" value="Transmembrane di-heme cytochromes, Chain C"/>
    <property type="match status" value="1"/>
</dbReference>
<evidence type="ECO:0000256" key="11">
    <source>
        <dbReference type="ARBA" id="ARBA00023136"/>
    </source>
</evidence>
<feature type="transmembrane region" description="Helical" evidence="13">
    <location>
        <begin position="138"/>
        <end position="159"/>
    </location>
</feature>
<dbReference type="EMBL" id="BSOP01000051">
    <property type="protein sequence ID" value="GLR54511.1"/>
    <property type="molecule type" value="Genomic_DNA"/>
</dbReference>
<gene>
    <name evidence="15" type="primary">yodB</name>
    <name evidence="15" type="ORF">GCM10007923_57280</name>
</gene>
<proteinExistence type="inferred from homology"/>
<accession>A0ABQ5ZRW5</accession>
<comment type="similarity">
    <text evidence="12">Belongs to the cytochrome b561 family.</text>
</comment>
<keyword evidence="8" id="KW-0249">Electron transport</keyword>
<evidence type="ECO:0000256" key="2">
    <source>
        <dbReference type="ARBA" id="ARBA00004651"/>
    </source>
</evidence>
<keyword evidence="7" id="KW-0479">Metal-binding</keyword>
<organism evidence="15 16">
    <name type="scientific">Shinella yambaruensis</name>
    <dbReference type="NCBI Taxonomy" id="415996"/>
    <lineage>
        <taxon>Bacteria</taxon>
        <taxon>Pseudomonadati</taxon>
        <taxon>Pseudomonadota</taxon>
        <taxon>Alphaproteobacteria</taxon>
        <taxon>Hyphomicrobiales</taxon>
        <taxon>Rhizobiaceae</taxon>
        <taxon>Shinella</taxon>
    </lineage>
</organism>
<reference evidence="16" key="1">
    <citation type="journal article" date="2019" name="Int. J. Syst. Evol. Microbiol.">
        <title>The Global Catalogue of Microorganisms (GCM) 10K type strain sequencing project: providing services to taxonomists for standard genome sequencing and annotation.</title>
        <authorList>
            <consortium name="The Broad Institute Genomics Platform"/>
            <consortium name="The Broad Institute Genome Sequencing Center for Infectious Disease"/>
            <person name="Wu L."/>
            <person name="Ma J."/>
        </authorList>
    </citation>
    <scope>NUCLEOTIDE SEQUENCE [LARGE SCALE GENOMIC DNA]</scope>
    <source>
        <strain evidence="16">NBRC 102122</strain>
    </source>
</reference>
<feature type="domain" description="Cytochrome b561 bacterial/Ni-hydrogenase" evidence="14">
    <location>
        <begin position="8"/>
        <end position="170"/>
    </location>
</feature>
<name>A0ABQ5ZRW5_9HYPH</name>
<evidence type="ECO:0000256" key="6">
    <source>
        <dbReference type="ARBA" id="ARBA00022692"/>
    </source>
</evidence>
<evidence type="ECO:0000256" key="9">
    <source>
        <dbReference type="ARBA" id="ARBA00022989"/>
    </source>
</evidence>
<sequence>MMKSSADRYGSVAVTIHWLSAAAILVLLGTGFRAAASSDPAMFLRVHVPLGIATLALTILRVAWWLVFDRKPAPMANTPPWQKRLARGVHAAFYIVLFGMFGSGIALMAMSGAGAILFGGTGSLPDFAAYAPRGPHGTGAMALVGLLVAHVGAALYHAFVRREAIFTRLWYGKDSAVR</sequence>
<dbReference type="InterPro" id="IPR052168">
    <property type="entry name" value="Cytochrome_b561_oxidase"/>
</dbReference>
<feature type="transmembrane region" description="Helical" evidence="13">
    <location>
        <begin position="89"/>
        <end position="118"/>
    </location>
</feature>
<keyword evidence="16" id="KW-1185">Reference proteome</keyword>